<accession>A0A853IEJ6</accession>
<organism evidence="1 2">
    <name type="scientific">Spartinivicinus marinus</name>
    <dbReference type="NCBI Taxonomy" id="2994442"/>
    <lineage>
        <taxon>Bacteria</taxon>
        <taxon>Pseudomonadati</taxon>
        <taxon>Pseudomonadota</taxon>
        <taxon>Gammaproteobacteria</taxon>
        <taxon>Oceanospirillales</taxon>
        <taxon>Zooshikellaceae</taxon>
        <taxon>Spartinivicinus</taxon>
    </lineage>
</organism>
<evidence type="ECO:0000313" key="1">
    <source>
        <dbReference type="EMBL" id="NYZ70262.1"/>
    </source>
</evidence>
<evidence type="ECO:0008006" key="3">
    <source>
        <dbReference type="Google" id="ProtNLM"/>
    </source>
</evidence>
<gene>
    <name evidence="1" type="ORF">H0A36_30070</name>
</gene>
<comment type="caution">
    <text evidence="1">The sequence shown here is derived from an EMBL/GenBank/DDBJ whole genome shotgun (WGS) entry which is preliminary data.</text>
</comment>
<sequence>MDFINRLKGNLTETVVKALLVDEGYRVIDSGIEHLVRETTCLTQNEYLDLGFSDQLRKMPDFIVLNKEQTKSHLIEVKYRTWWDFQLIHDLREQVAFYKRIILVCVNAKVLSQSLA</sequence>
<dbReference type="EMBL" id="JACCKB010000373">
    <property type="protein sequence ID" value="NYZ70262.1"/>
    <property type="molecule type" value="Genomic_DNA"/>
</dbReference>
<dbReference type="AlphaFoldDB" id="A0A853IEJ6"/>
<dbReference type="Proteomes" id="UP000569732">
    <property type="component" value="Unassembled WGS sequence"/>
</dbReference>
<keyword evidence="2" id="KW-1185">Reference proteome</keyword>
<name>A0A853IEJ6_9GAMM</name>
<protein>
    <recommendedName>
        <fullName evidence="3">GxxExxY protein</fullName>
    </recommendedName>
</protein>
<proteinExistence type="predicted"/>
<reference evidence="1 2" key="1">
    <citation type="submission" date="2020-07" db="EMBL/GenBank/DDBJ databases">
        <title>Endozoicomonas sp. nov., isolated from sediment.</title>
        <authorList>
            <person name="Gu T."/>
        </authorList>
    </citation>
    <scope>NUCLEOTIDE SEQUENCE [LARGE SCALE GENOMIC DNA]</scope>
    <source>
        <strain evidence="1 2">SM1973</strain>
    </source>
</reference>
<dbReference type="RefSeq" id="WP_180572163.1">
    <property type="nucleotide sequence ID" value="NZ_JACCKB010000373.1"/>
</dbReference>
<evidence type="ECO:0000313" key="2">
    <source>
        <dbReference type="Proteomes" id="UP000569732"/>
    </source>
</evidence>